<dbReference type="OrthoDB" id="9788394at2"/>
<feature type="binding site" evidence="8">
    <location>
        <position position="104"/>
    </location>
    <ligand>
        <name>Mg(2+)</name>
        <dbReference type="ChEBI" id="CHEBI:18420"/>
    </ligand>
</feature>
<organism evidence="10 11">
    <name type="scientific">Flagellimonas aquimarina</name>
    <dbReference type="NCBI Taxonomy" id="2201895"/>
    <lineage>
        <taxon>Bacteria</taxon>
        <taxon>Pseudomonadati</taxon>
        <taxon>Bacteroidota</taxon>
        <taxon>Flavobacteriia</taxon>
        <taxon>Flavobacteriales</taxon>
        <taxon>Flavobacteriaceae</taxon>
        <taxon>Flagellimonas</taxon>
    </lineage>
</organism>
<proteinExistence type="inferred from homology"/>
<dbReference type="EC" id="2.7.7.77" evidence="8"/>
<keyword evidence="11" id="KW-1185">Reference proteome</keyword>
<evidence type="ECO:0000256" key="2">
    <source>
        <dbReference type="ARBA" id="ARBA00022679"/>
    </source>
</evidence>
<dbReference type="SUPFAM" id="SSF53448">
    <property type="entry name" value="Nucleotide-diphospho-sugar transferases"/>
    <property type="match status" value="1"/>
</dbReference>
<comment type="similarity">
    <text evidence="8">Belongs to the MobA family.</text>
</comment>
<evidence type="ECO:0000256" key="1">
    <source>
        <dbReference type="ARBA" id="ARBA00022490"/>
    </source>
</evidence>
<dbReference type="Gene3D" id="3.90.550.10">
    <property type="entry name" value="Spore Coat Polysaccharide Biosynthesis Protein SpsA, Chain A"/>
    <property type="match status" value="1"/>
</dbReference>
<keyword evidence="4 8" id="KW-0547">Nucleotide-binding</keyword>
<evidence type="ECO:0000256" key="6">
    <source>
        <dbReference type="ARBA" id="ARBA00023134"/>
    </source>
</evidence>
<evidence type="ECO:0000256" key="8">
    <source>
        <dbReference type="HAMAP-Rule" id="MF_00316"/>
    </source>
</evidence>
<dbReference type="PANTHER" id="PTHR19136:SF81">
    <property type="entry name" value="MOLYBDENUM COFACTOR GUANYLYLTRANSFERASE"/>
    <property type="match status" value="1"/>
</dbReference>
<dbReference type="CDD" id="cd02503">
    <property type="entry name" value="MobA"/>
    <property type="match status" value="1"/>
</dbReference>
<dbReference type="GO" id="GO:0005737">
    <property type="term" value="C:cytoplasm"/>
    <property type="evidence" value="ECO:0007669"/>
    <property type="project" value="UniProtKB-SubCell"/>
</dbReference>
<comment type="caution">
    <text evidence="8">Lacks conserved residue(s) required for the propagation of feature annotation.</text>
</comment>
<evidence type="ECO:0000256" key="4">
    <source>
        <dbReference type="ARBA" id="ARBA00022741"/>
    </source>
</evidence>
<dbReference type="RefSeq" id="WP_109663245.1">
    <property type="nucleotide sequence ID" value="NZ_QGEG01000002.1"/>
</dbReference>
<feature type="binding site" evidence="8">
    <location>
        <position position="104"/>
    </location>
    <ligand>
        <name>GTP</name>
        <dbReference type="ChEBI" id="CHEBI:37565"/>
    </ligand>
</feature>
<keyword evidence="2 8" id="KW-0808">Transferase</keyword>
<comment type="catalytic activity">
    <reaction evidence="8">
        <text>Mo-molybdopterin + GTP + H(+) = Mo-molybdopterin guanine dinucleotide + diphosphate</text>
        <dbReference type="Rhea" id="RHEA:34243"/>
        <dbReference type="ChEBI" id="CHEBI:15378"/>
        <dbReference type="ChEBI" id="CHEBI:33019"/>
        <dbReference type="ChEBI" id="CHEBI:37565"/>
        <dbReference type="ChEBI" id="CHEBI:71302"/>
        <dbReference type="ChEBI" id="CHEBI:71310"/>
        <dbReference type="EC" id="2.7.7.77"/>
    </reaction>
</comment>
<evidence type="ECO:0000313" key="10">
    <source>
        <dbReference type="EMBL" id="PWL38928.1"/>
    </source>
</evidence>
<keyword evidence="10" id="KW-0548">Nucleotidyltransferase</keyword>
<dbReference type="InterPro" id="IPR013482">
    <property type="entry name" value="Molybde_CF_guanTrfase"/>
</dbReference>
<comment type="caution">
    <text evidence="10">The sequence shown here is derived from an EMBL/GenBank/DDBJ whole genome shotgun (WGS) entry which is preliminary data.</text>
</comment>
<gene>
    <name evidence="8" type="primary">mobA</name>
    <name evidence="10" type="ORF">DKG77_11895</name>
</gene>
<keyword evidence="3 8" id="KW-0479">Metal-binding</keyword>
<comment type="cofactor">
    <cofactor evidence="8">
        <name>Mg(2+)</name>
        <dbReference type="ChEBI" id="CHEBI:18420"/>
    </cofactor>
</comment>
<dbReference type="Pfam" id="PF12804">
    <property type="entry name" value="NTP_transf_3"/>
    <property type="match status" value="1"/>
</dbReference>
<dbReference type="GO" id="GO:0061603">
    <property type="term" value="F:molybdenum cofactor guanylyltransferase activity"/>
    <property type="evidence" value="ECO:0007669"/>
    <property type="project" value="UniProtKB-EC"/>
</dbReference>
<evidence type="ECO:0000256" key="7">
    <source>
        <dbReference type="ARBA" id="ARBA00023150"/>
    </source>
</evidence>
<dbReference type="AlphaFoldDB" id="A0A316L0T4"/>
<dbReference type="InterPro" id="IPR029044">
    <property type="entry name" value="Nucleotide-diphossugar_trans"/>
</dbReference>
<feature type="binding site" evidence="8">
    <location>
        <position position="75"/>
    </location>
    <ligand>
        <name>GTP</name>
        <dbReference type="ChEBI" id="CHEBI:37565"/>
    </ligand>
</feature>
<comment type="domain">
    <text evidence="8">The N-terminal domain determines nucleotide recognition and specific binding, while the C-terminal domain determines the specific binding to the target protein.</text>
</comment>
<dbReference type="PANTHER" id="PTHR19136">
    <property type="entry name" value="MOLYBDENUM COFACTOR GUANYLYLTRANSFERASE"/>
    <property type="match status" value="1"/>
</dbReference>
<evidence type="ECO:0000259" key="9">
    <source>
        <dbReference type="Pfam" id="PF12804"/>
    </source>
</evidence>
<comment type="subcellular location">
    <subcellularLocation>
        <location evidence="8">Cytoplasm</location>
    </subcellularLocation>
</comment>
<dbReference type="EMBL" id="QGEG01000002">
    <property type="protein sequence ID" value="PWL38928.1"/>
    <property type="molecule type" value="Genomic_DNA"/>
</dbReference>
<dbReference type="InterPro" id="IPR025877">
    <property type="entry name" value="MobA-like_NTP_Trfase"/>
</dbReference>
<evidence type="ECO:0000313" key="11">
    <source>
        <dbReference type="Proteomes" id="UP000245762"/>
    </source>
</evidence>
<dbReference type="Proteomes" id="UP000245762">
    <property type="component" value="Unassembled WGS sequence"/>
</dbReference>
<keyword evidence="1 8" id="KW-0963">Cytoplasm</keyword>
<dbReference type="GO" id="GO:0005525">
    <property type="term" value="F:GTP binding"/>
    <property type="evidence" value="ECO:0007669"/>
    <property type="project" value="UniProtKB-UniRule"/>
</dbReference>
<feature type="domain" description="MobA-like NTP transferase" evidence="9">
    <location>
        <begin position="14"/>
        <end position="160"/>
    </location>
</feature>
<keyword evidence="7 8" id="KW-0501">Molybdenum cofactor biosynthesis</keyword>
<dbReference type="GO" id="GO:0046872">
    <property type="term" value="F:metal ion binding"/>
    <property type="evidence" value="ECO:0007669"/>
    <property type="project" value="UniProtKB-KW"/>
</dbReference>
<reference evidence="10 11" key="1">
    <citation type="submission" date="2018-05" db="EMBL/GenBank/DDBJ databases">
        <title>Complete genome sequence of Flagellimonas aquimarina ECD12 isolated from seaweed Ecklonia cava.</title>
        <authorList>
            <person name="Choi S."/>
            <person name="Seong C."/>
        </authorList>
    </citation>
    <scope>NUCLEOTIDE SEQUENCE [LARGE SCALE GENOMIC DNA]</scope>
    <source>
        <strain evidence="10 11">ECD12</strain>
    </source>
</reference>
<feature type="binding site" evidence="8">
    <location>
        <position position="29"/>
    </location>
    <ligand>
        <name>GTP</name>
        <dbReference type="ChEBI" id="CHEBI:37565"/>
    </ligand>
</feature>
<comment type="function">
    <text evidence="8">Transfers a GMP moiety from GTP to Mo-molybdopterin (Mo-MPT) cofactor (Moco or molybdenum cofactor) to form Mo-molybdopterin guanine dinucleotide (Mo-MGD) cofactor.</text>
</comment>
<dbReference type="GO" id="GO:0006777">
    <property type="term" value="P:Mo-molybdopterin cofactor biosynthetic process"/>
    <property type="evidence" value="ECO:0007669"/>
    <property type="project" value="UniProtKB-KW"/>
</dbReference>
<protein>
    <recommendedName>
        <fullName evidence="8">Probable molybdenum cofactor guanylyltransferase</fullName>
        <shortName evidence="8">MoCo guanylyltransferase</shortName>
        <ecNumber evidence="8">2.7.7.77</ecNumber>
    </recommendedName>
    <alternativeName>
        <fullName evidence="8">GTP:molybdopterin guanylyltransferase</fullName>
    </alternativeName>
    <alternativeName>
        <fullName evidence="8">Mo-MPT guanylyltransferase</fullName>
    </alternativeName>
    <alternativeName>
        <fullName evidence="8">Molybdopterin guanylyltransferase</fullName>
    </alternativeName>
    <alternativeName>
        <fullName evidence="8">Molybdopterin-guanine dinucleotide synthase</fullName>
        <shortName evidence="8">MGD synthase</shortName>
    </alternativeName>
</protein>
<accession>A0A316L0T4</accession>
<keyword evidence="6 8" id="KW-0342">GTP-binding</keyword>
<dbReference type="HAMAP" id="MF_00316">
    <property type="entry name" value="MobA"/>
    <property type="match status" value="1"/>
</dbReference>
<evidence type="ECO:0000256" key="5">
    <source>
        <dbReference type="ARBA" id="ARBA00022842"/>
    </source>
</evidence>
<sequence length="206" mass="23435">MKESERNEATKLYGLVLAGGKSTRMGSDKGLIKYHSIPQQEYLYNLLEHTCDKVFLSVREEQQSVVDDIFNSIVDQNEYRGPFNGILSAHKAYPDATWLVLACDLPLIDLEALKHLSDNRNPNKLATSYATKKTNLPEPLITIWEPEGLKKAILHLQTSESSCPRKFLINSDVELVNPEHDEVLYNANSISDYEYIKSKLETTDEF</sequence>
<feature type="binding site" evidence="8">
    <location>
        <begin position="17"/>
        <end position="19"/>
    </location>
    <ligand>
        <name>GTP</name>
        <dbReference type="ChEBI" id="CHEBI:37565"/>
    </ligand>
</feature>
<keyword evidence="5 8" id="KW-0460">Magnesium</keyword>
<name>A0A316L0T4_9FLAO</name>
<evidence type="ECO:0000256" key="3">
    <source>
        <dbReference type="ARBA" id="ARBA00022723"/>
    </source>
</evidence>